<evidence type="ECO:0000313" key="3">
    <source>
        <dbReference type="Proteomes" id="UP000789831"/>
    </source>
</evidence>
<sequence length="213" mass="24996">MYHFRDWPWGRLISRAGGAEILLYGITHQFGSRFESIGSATNIPDGDQIHCHIERFETYRGVTYIFRDTSTYGTYINDELYKHKPKILEEGDMVRFVTEKAFFIYTFKEYKRPAPRHPNQPVDWSTVDMSKITPLELAFLMIPDNWGQRTSSPDDQPSTSMEPYKWKGIEFQVRVLVVIRGNLQKENQCNEYEIGSLALIRVDSLRFSYVDIY</sequence>
<dbReference type="InterPro" id="IPR000253">
    <property type="entry name" value="FHA_dom"/>
</dbReference>
<organism evidence="2 3">
    <name type="scientific">Ambispora gerdemannii</name>
    <dbReference type="NCBI Taxonomy" id="144530"/>
    <lineage>
        <taxon>Eukaryota</taxon>
        <taxon>Fungi</taxon>
        <taxon>Fungi incertae sedis</taxon>
        <taxon>Mucoromycota</taxon>
        <taxon>Glomeromycotina</taxon>
        <taxon>Glomeromycetes</taxon>
        <taxon>Archaeosporales</taxon>
        <taxon>Ambisporaceae</taxon>
        <taxon>Ambispora</taxon>
    </lineage>
</organism>
<proteinExistence type="predicted"/>
<name>A0A9N8YZC9_9GLOM</name>
<evidence type="ECO:0000313" key="2">
    <source>
        <dbReference type="EMBL" id="CAG8462555.1"/>
    </source>
</evidence>
<dbReference type="SUPFAM" id="SSF49879">
    <property type="entry name" value="SMAD/FHA domain"/>
    <property type="match status" value="1"/>
</dbReference>
<dbReference type="EMBL" id="CAJVPL010000191">
    <property type="protein sequence ID" value="CAG8462555.1"/>
    <property type="molecule type" value="Genomic_DNA"/>
</dbReference>
<accession>A0A9N8YZC9</accession>
<dbReference type="Gene3D" id="2.60.200.20">
    <property type="match status" value="1"/>
</dbReference>
<comment type="caution">
    <text evidence="2">The sequence shown here is derived from an EMBL/GenBank/DDBJ whole genome shotgun (WGS) entry which is preliminary data.</text>
</comment>
<gene>
    <name evidence="2" type="ORF">AGERDE_LOCUS2330</name>
</gene>
<dbReference type="InterPro" id="IPR008984">
    <property type="entry name" value="SMAD_FHA_dom_sf"/>
</dbReference>
<dbReference type="Pfam" id="PF00498">
    <property type="entry name" value="FHA"/>
    <property type="match status" value="1"/>
</dbReference>
<feature type="domain" description="FHA" evidence="1">
    <location>
        <begin position="49"/>
        <end position="96"/>
    </location>
</feature>
<evidence type="ECO:0000259" key="1">
    <source>
        <dbReference type="Pfam" id="PF00498"/>
    </source>
</evidence>
<dbReference type="Proteomes" id="UP000789831">
    <property type="component" value="Unassembled WGS sequence"/>
</dbReference>
<protein>
    <submittedName>
        <fullName evidence="2">1647_t:CDS:1</fullName>
    </submittedName>
</protein>
<dbReference type="OrthoDB" id="10298783at2759"/>
<dbReference type="AlphaFoldDB" id="A0A9N8YZC9"/>
<reference evidence="2" key="1">
    <citation type="submission" date="2021-06" db="EMBL/GenBank/DDBJ databases">
        <authorList>
            <person name="Kallberg Y."/>
            <person name="Tangrot J."/>
            <person name="Rosling A."/>
        </authorList>
    </citation>
    <scope>NUCLEOTIDE SEQUENCE</scope>
    <source>
        <strain evidence="2">MT106</strain>
    </source>
</reference>
<keyword evidence="3" id="KW-1185">Reference proteome</keyword>